<keyword evidence="4" id="KW-1185">Reference proteome</keyword>
<evidence type="ECO:0000313" key="3">
    <source>
        <dbReference type="EMBL" id="MBA2176279.1"/>
    </source>
</evidence>
<feature type="transmembrane region" description="Helical" evidence="2">
    <location>
        <begin position="32"/>
        <end position="54"/>
    </location>
</feature>
<organism evidence="3 4">
    <name type="scientific">Halobacillus locisalis</name>
    <dbReference type="NCBI Taxonomy" id="220753"/>
    <lineage>
        <taxon>Bacteria</taxon>
        <taxon>Bacillati</taxon>
        <taxon>Bacillota</taxon>
        <taxon>Bacilli</taxon>
        <taxon>Bacillales</taxon>
        <taxon>Bacillaceae</taxon>
        <taxon>Halobacillus</taxon>
    </lineage>
</organism>
<proteinExistence type="predicted"/>
<keyword evidence="2" id="KW-1133">Transmembrane helix</keyword>
<dbReference type="AlphaFoldDB" id="A0A838CWR6"/>
<name>A0A838CWR6_9BACI</name>
<evidence type="ECO:0000256" key="1">
    <source>
        <dbReference type="SAM" id="MobiDB-lite"/>
    </source>
</evidence>
<sequence>MRKPMNDAVDHQQKIMGQGSPHGGKIDWPAKMIIYLMLFVAPVVYFVLFIIGLFTK</sequence>
<keyword evidence="2" id="KW-0812">Transmembrane</keyword>
<evidence type="ECO:0000256" key="2">
    <source>
        <dbReference type="SAM" id="Phobius"/>
    </source>
</evidence>
<gene>
    <name evidence="3" type="ORF">H0266_15380</name>
</gene>
<protein>
    <submittedName>
        <fullName evidence="3">Uncharacterized protein</fullName>
    </submittedName>
</protein>
<dbReference type="Proteomes" id="UP000571017">
    <property type="component" value="Unassembled WGS sequence"/>
</dbReference>
<reference evidence="3 4" key="1">
    <citation type="journal article" date="2004" name="Extremophiles">
        <title>Halobacillus locisalis sp. nov., a halophilic bacterium isolated from a marine solar saltern of the Yellow Sea in Korea.</title>
        <authorList>
            <person name="Yoon J.H."/>
            <person name="Kang K.H."/>
            <person name="Oh T.K."/>
            <person name="Park Y.H."/>
        </authorList>
    </citation>
    <scope>NUCLEOTIDE SEQUENCE [LARGE SCALE GENOMIC DNA]</scope>
    <source>
        <strain evidence="3 4">KCTC 3788</strain>
    </source>
</reference>
<feature type="region of interest" description="Disordered" evidence="1">
    <location>
        <begin position="1"/>
        <end position="21"/>
    </location>
</feature>
<feature type="compositionally biased region" description="Basic and acidic residues" evidence="1">
    <location>
        <begin position="1"/>
        <end position="13"/>
    </location>
</feature>
<dbReference type="EMBL" id="JACEFG010000003">
    <property type="protein sequence ID" value="MBA2176279.1"/>
    <property type="molecule type" value="Genomic_DNA"/>
</dbReference>
<evidence type="ECO:0000313" key="4">
    <source>
        <dbReference type="Proteomes" id="UP000571017"/>
    </source>
</evidence>
<dbReference type="RefSeq" id="WP_181473310.1">
    <property type="nucleotide sequence ID" value="NZ_JACEFG010000003.1"/>
</dbReference>
<keyword evidence="2" id="KW-0472">Membrane</keyword>
<comment type="caution">
    <text evidence="3">The sequence shown here is derived from an EMBL/GenBank/DDBJ whole genome shotgun (WGS) entry which is preliminary data.</text>
</comment>
<accession>A0A838CWR6</accession>